<comment type="caution">
    <text evidence="3">The sequence shown here is derived from an EMBL/GenBank/DDBJ whole genome shotgun (WGS) entry which is preliminary data.</text>
</comment>
<feature type="coiled-coil region" evidence="1">
    <location>
        <begin position="300"/>
        <end position="334"/>
    </location>
</feature>
<gene>
    <name evidence="3" type="ORF">FGO68_gene16783</name>
</gene>
<feature type="compositionally biased region" description="Polar residues" evidence="2">
    <location>
        <begin position="1"/>
        <end position="12"/>
    </location>
</feature>
<feature type="region of interest" description="Disordered" evidence="2">
    <location>
        <begin position="1"/>
        <end position="57"/>
    </location>
</feature>
<evidence type="ECO:0000256" key="1">
    <source>
        <dbReference type="SAM" id="Coils"/>
    </source>
</evidence>
<dbReference type="Proteomes" id="UP000785679">
    <property type="component" value="Unassembled WGS sequence"/>
</dbReference>
<dbReference type="AlphaFoldDB" id="A0A8J8NKQ8"/>
<protein>
    <submittedName>
        <fullName evidence="3">Uncharacterized protein</fullName>
    </submittedName>
</protein>
<dbReference type="EMBL" id="RRYP01012068">
    <property type="protein sequence ID" value="TNV77347.1"/>
    <property type="molecule type" value="Genomic_DNA"/>
</dbReference>
<feature type="compositionally biased region" description="Low complexity" evidence="2">
    <location>
        <begin position="18"/>
        <end position="32"/>
    </location>
</feature>
<proteinExistence type="predicted"/>
<reference evidence="3" key="1">
    <citation type="submission" date="2019-06" db="EMBL/GenBank/DDBJ databases">
        <authorList>
            <person name="Zheng W."/>
        </authorList>
    </citation>
    <scope>NUCLEOTIDE SEQUENCE</scope>
    <source>
        <strain evidence="3">QDHG01</strain>
    </source>
</reference>
<evidence type="ECO:0000256" key="2">
    <source>
        <dbReference type="SAM" id="MobiDB-lite"/>
    </source>
</evidence>
<accession>A0A8J8NKQ8</accession>
<feature type="region of interest" description="Disordered" evidence="2">
    <location>
        <begin position="234"/>
        <end position="266"/>
    </location>
</feature>
<organism evidence="3 4">
    <name type="scientific">Halteria grandinella</name>
    <dbReference type="NCBI Taxonomy" id="5974"/>
    <lineage>
        <taxon>Eukaryota</taxon>
        <taxon>Sar</taxon>
        <taxon>Alveolata</taxon>
        <taxon>Ciliophora</taxon>
        <taxon>Intramacronucleata</taxon>
        <taxon>Spirotrichea</taxon>
        <taxon>Stichotrichia</taxon>
        <taxon>Sporadotrichida</taxon>
        <taxon>Halteriidae</taxon>
        <taxon>Halteria</taxon>
    </lineage>
</organism>
<feature type="region of interest" description="Disordered" evidence="2">
    <location>
        <begin position="78"/>
        <end position="99"/>
    </location>
</feature>
<keyword evidence="4" id="KW-1185">Reference proteome</keyword>
<dbReference type="OrthoDB" id="300160at2759"/>
<name>A0A8J8NKQ8_HALGN</name>
<keyword evidence="1" id="KW-0175">Coiled coil</keyword>
<feature type="compositionally biased region" description="Polar residues" evidence="2">
    <location>
        <begin position="33"/>
        <end position="46"/>
    </location>
</feature>
<evidence type="ECO:0000313" key="3">
    <source>
        <dbReference type="EMBL" id="TNV77347.1"/>
    </source>
</evidence>
<sequence length="358" mass="41291">METPQKSPSDVPSRNLGASSLSKSNPSLSANPTAQFSQPDEPTSASKPYMSTDESNNRLKIDLAQLIDRLEQALAKFKERKDKQRQHQSLQSVSDDPKVEKDLKSAQFRIATVKRDIHRLRQTLEQQYDVGTLTELENDLKAKESQISKINEQISQIRRVSVNQERAMSDINKEEEYASKIRAINDEVRKAKGNVRNAMEKQKEIDRGNQEQHRAIMAMEERCRKLQGMIAAKKGAQQVTQRRVSENEGNKRSSMGKQEELGELQPTDQELELSIKVTQDLIKEEEKKFKKLQYDLDLQLVNARSEVQIEETRVKEKEQDLRIVELKIREIKRQQQMFVVQQRAAMKPPVENSSPNKR</sequence>
<evidence type="ECO:0000313" key="4">
    <source>
        <dbReference type="Proteomes" id="UP000785679"/>
    </source>
</evidence>
<feature type="coiled-coil region" evidence="1">
    <location>
        <begin position="133"/>
        <end position="201"/>
    </location>
</feature>